<dbReference type="STRING" id="670580.A0A1X6MZ97"/>
<dbReference type="GeneID" id="36324118"/>
<dbReference type="SUPFAM" id="SSF54695">
    <property type="entry name" value="POZ domain"/>
    <property type="match status" value="1"/>
</dbReference>
<evidence type="ECO:0000313" key="2">
    <source>
        <dbReference type="EMBL" id="OSX61685.1"/>
    </source>
</evidence>
<dbReference type="PANTHER" id="PTHR47022:SF1">
    <property type="entry name" value="BTB AND MATH DOMAIN-CONTAINING PROTEIN 36-RELATED"/>
    <property type="match status" value="1"/>
</dbReference>
<protein>
    <recommendedName>
        <fullName evidence="1">BTB domain-containing protein</fullName>
    </recommendedName>
</protein>
<dbReference type="EMBL" id="KZ110598">
    <property type="protein sequence ID" value="OSX61685.1"/>
    <property type="molecule type" value="Genomic_DNA"/>
</dbReference>
<dbReference type="AlphaFoldDB" id="A0A1X6MZ97"/>
<evidence type="ECO:0000313" key="3">
    <source>
        <dbReference type="Proteomes" id="UP000194127"/>
    </source>
</evidence>
<accession>A0A1X6MZ97</accession>
<proteinExistence type="predicted"/>
<dbReference type="Proteomes" id="UP000194127">
    <property type="component" value="Unassembled WGS sequence"/>
</dbReference>
<sequence>MQPGSKLIDGTSPCRHERFYFDDGNVTFRVEDTLFKVHRYFLQRDSPVFKDMFSLPTGTAPVHGSSDDLPIDLQTIKALDFERFLSFLYATDYITRDIQTPEECESVLKLSKLWQIENIQPLIAICLRANSPLANQIALAHRYNLSTILLDAVVDISLRQEKLTADEIRCMESPEIIAAVVTLREYQKEDKESNRFARIDPKRSAQRVLTACEAHNCLMCKETLCRQARAPRRFIDQF</sequence>
<dbReference type="Pfam" id="PF00651">
    <property type="entry name" value="BTB"/>
    <property type="match status" value="1"/>
</dbReference>
<dbReference type="InterPro" id="IPR000210">
    <property type="entry name" value="BTB/POZ_dom"/>
</dbReference>
<dbReference type="InterPro" id="IPR011333">
    <property type="entry name" value="SKP1/BTB/POZ_sf"/>
</dbReference>
<keyword evidence="3" id="KW-1185">Reference proteome</keyword>
<gene>
    <name evidence="2" type="ORF">POSPLADRAFT_1046972</name>
</gene>
<dbReference type="PANTHER" id="PTHR47022">
    <property type="entry name" value="BTB AND MATH DOMAIN-CONTAINING PROTEIN 36-RELATED"/>
    <property type="match status" value="1"/>
</dbReference>
<dbReference type="SMART" id="SM00225">
    <property type="entry name" value="BTB"/>
    <property type="match status" value="1"/>
</dbReference>
<organism evidence="2 3">
    <name type="scientific">Postia placenta MAD-698-R-SB12</name>
    <dbReference type="NCBI Taxonomy" id="670580"/>
    <lineage>
        <taxon>Eukaryota</taxon>
        <taxon>Fungi</taxon>
        <taxon>Dikarya</taxon>
        <taxon>Basidiomycota</taxon>
        <taxon>Agaricomycotina</taxon>
        <taxon>Agaricomycetes</taxon>
        <taxon>Polyporales</taxon>
        <taxon>Adustoporiaceae</taxon>
        <taxon>Rhodonia</taxon>
    </lineage>
</organism>
<name>A0A1X6MZ97_9APHY</name>
<dbReference type="PROSITE" id="PS50097">
    <property type="entry name" value="BTB"/>
    <property type="match status" value="1"/>
</dbReference>
<dbReference type="RefSeq" id="XP_024338479.1">
    <property type="nucleotide sequence ID" value="XM_024479168.1"/>
</dbReference>
<dbReference type="CDD" id="cd18186">
    <property type="entry name" value="BTB_POZ_ZBTB_KLHL-like"/>
    <property type="match status" value="1"/>
</dbReference>
<feature type="domain" description="BTB" evidence="1">
    <location>
        <begin position="24"/>
        <end position="97"/>
    </location>
</feature>
<dbReference type="Gene3D" id="3.30.710.10">
    <property type="entry name" value="Potassium Channel Kv1.1, Chain A"/>
    <property type="match status" value="1"/>
</dbReference>
<evidence type="ECO:0000259" key="1">
    <source>
        <dbReference type="PROSITE" id="PS50097"/>
    </source>
</evidence>
<dbReference type="OrthoDB" id="2367075at2759"/>
<reference evidence="2 3" key="1">
    <citation type="submission" date="2017-04" db="EMBL/GenBank/DDBJ databases">
        <title>Genome Sequence of the Model Brown-Rot Fungus Postia placenta SB12.</title>
        <authorList>
            <consortium name="DOE Joint Genome Institute"/>
            <person name="Gaskell J."/>
            <person name="Kersten P."/>
            <person name="Larrondo L.F."/>
            <person name="Canessa P."/>
            <person name="Martinez D."/>
            <person name="Hibbett D."/>
            <person name="Schmoll M."/>
            <person name="Kubicek C.P."/>
            <person name="Martinez A.T."/>
            <person name="Yadav J."/>
            <person name="Master E."/>
            <person name="Magnuson J.K."/>
            <person name="James T."/>
            <person name="Yaver D."/>
            <person name="Berka R."/>
            <person name="Labutti K."/>
            <person name="Lipzen A."/>
            <person name="Aerts A."/>
            <person name="Barry K."/>
            <person name="Henrissat B."/>
            <person name="Blanchette R."/>
            <person name="Grigoriev I."/>
            <person name="Cullen D."/>
        </authorList>
    </citation>
    <scope>NUCLEOTIDE SEQUENCE [LARGE SCALE GENOMIC DNA]</scope>
    <source>
        <strain evidence="2 3">MAD-698-R-SB12</strain>
    </source>
</reference>